<feature type="transmembrane region" description="Helical" evidence="1">
    <location>
        <begin position="165"/>
        <end position="184"/>
    </location>
</feature>
<dbReference type="AlphaFoldDB" id="F4RPC3"/>
<keyword evidence="1" id="KW-1133">Transmembrane helix</keyword>
<gene>
    <name evidence="2" type="ORF">MELLADRAFT_72064</name>
</gene>
<dbReference type="InParanoid" id="F4RPC3"/>
<dbReference type="Proteomes" id="UP000001072">
    <property type="component" value="Unassembled WGS sequence"/>
</dbReference>
<sequence>MSMNLKKSNNPIDLYFHALFTRPMLTKSITAALLGYYQEILARKLAGLNRPSKSSHPQLNYLQSLGFNIDALKLAGFGGLVAAPSTHILQVMLYAILAKLEGRNSTVSKARQSPSFVSKFGLLLGSILFVSPIQNTIYIISMAILNGARSVKEIKAAWKRGFPKLTQLNLLVAPISGIFAARFLRPRGTFAFFTLLQFSLALYFNQLSKKLRLKAKGPRTPRSD</sequence>
<dbReference type="GeneID" id="18932007"/>
<dbReference type="OrthoDB" id="860at2759"/>
<keyword evidence="3" id="KW-1185">Reference proteome</keyword>
<dbReference type="EMBL" id="GL883111">
    <property type="protein sequence ID" value="EGG05791.1"/>
    <property type="molecule type" value="Genomic_DNA"/>
</dbReference>
<feature type="transmembrane region" description="Helical" evidence="1">
    <location>
        <begin position="74"/>
        <end position="100"/>
    </location>
</feature>
<dbReference type="HOGENOM" id="CLU_066033_1_0_1"/>
<dbReference type="VEuPathDB" id="FungiDB:MELLADRAFT_72064"/>
<name>F4RPC3_MELLP</name>
<keyword evidence="1" id="KW-0812">Transmembrane</keyword>
<evidence type="ECO:0000313" key="3">
    <source>
        <dbReference type="Proteomes" id="UP000001072"/>
    </source>
</evidence>
<evidence type="ECO:0000313" key="2">
    <source>
        <dbReference type="EMBL" id="EGG05791.1"/>
    </source>
</evidence>
<protein>
    <submittedName>
        <fullName evidence="2">Uncharacterized protein</fullName>
    </submittedName>
</protein>
<accession>F4RPC3</accession>
<dbReference type="KEGG" id="mlr:MELLADRAFT_72064"/>
<dbReference type="RefSeq" id="XP_007410847.1">
    <property type="nucleotide sequence ID" value="XM_007410785.1"/>
</dbReference>
<dbReference type="STRING" id="747676.F4RPC3"/>
<evidence type="ECO:0000256" key="1">
    <source>
        <dbReference type="SAM" id="Phobius"/>
    </source>
</evidence>
<dbReference type="eggNOG" id="ENOG502S1VF">
    <property type="taxonomic scope" value="Eukaryota"/>
</dbReference>
<reference evidence="3" key="1">
    <citation type="journal article" date="2011" name="Proc. Natl. Acad. Sci. U.S.A.">
        <title>Obligate biotrophy features unraveled by the genomic analysis of rust fungi.</title>
        <authorList>
            <person name="Duplessis S."/>
            <person name="Cuomo C.A."/>
            <person name="Lin Y.-C."/>
            <person name="Aerts A."/>
            <person name="Tisserant E."/>
            <person name="Veneault-Fourrey C."/>
            <person name="Joly D.L."/>
            <person name="Hacquard S."/>
            <person name="Amselem J."/>
            <person name="Cantarel B.L."/>
            <person name="Chiu R."/>
            <person name="Coutinho P.M."/>
            <person name="Feau N."/>
            <person name="Field M."/>
            <person name="Frey P."/>
            <person name="Gelhaye E."/>
            <person name="Goldberg J."/>
            <person name="Grabherr M.G."/>
            <person name="Kodira C.D."/>
            <person name="Kohler A."/>
            <person name="Kuees U."/>
            <person name="Lindquist E.A."/>
            <person name="Lucas S.M."/>
            <person name="Mago R."/>
            <person name="Mauceli E."/>
            <person name="Morin E."/>
            <person name="Murat C."/>
            <person name="Pangilinan J.L."/>
            <person name="Park R."/>
            <person name="Pearson M."/>
            <person name="Quesneville H."/>
            <person name="Rouhier N."/>
            <person name="Sakthikumar S."/>
            <person name="Salamov A.A."/>
            <person name="Schmutz J."/>
            <person name="Selles B."/>
            <person name="Shapiro H."/>
            <person name="Tanguay P."/>
            <person name="Tuskan G.A."/>
            <person name="Henrissat B."/>
            <person name="Van de Peer Y."/>
            <person name="Rouze P."/>
            <person name="Ellis J.G."/>
            <person name="Dodds P.N."/>
            <person name="Schein J.E."/>
            <person name="Zhong S."/>
            <person name="Hamelin R.C."/>
            <person name="Grigoriev I.V."/>
            <person name="Szabo L.J."/>
            <person name="Martin F."/>
        </authorList>
    </citation>
    <scope>NUCLEOTIDE SEQUENCE [LARGE SCALE GENOMIC DNA]</scope>
    <source>
        <strain evidence="3">98AG31 / pathotype 3-4-7</strain>
    </source>
</reference>
<keyword evidence="1" id="KW-0472">Membrane</keyword>
<feature type="transmembrane region" description="Helical" evidence="1">
    <location>
        <begin position="190"/>
        <end position="207"/>
    </location>
</feature>
<organism evidence="3">
    <name type="scientific">Melampsora larici-populina (strain 98AG31 / pathotype 3-4-7)</name>
    <name type="common">Poplar leaf rust fungus</name>
    <dbReference type="NCBI Taxonomy" id="747676"/>
    <lineage>
        <taxon>Eukaryota</taxon>
        <taxon>Fungi</taxon>
        <taxon>Dikarya</taxon>
        <taxon>Basidiomycota</taxon>
        <taxon>Pucciniomycotina</taxon>
        <taxon>Pucciniomycetes</taxon>
        <taxon>Pucciniales</taxon>
        <taxon>Melampsoraceae</taxon>
        <taxon>Melampsora</taxon>
    </lineage>
</organism>
<feature type="transmembrane region" description="Helical" evidence="1">
    <location>
        <begin position="120"/>
        <end position="145"/>
    </location>
</feature>
<proteinExistence type="predicted"/>